<organism evidence="1 2">
    <name type="scientific">Ramlibacter monticola</name>
    <dbReference type="NCBI Taxonomy" id="1926872"/>
    <lineage>
        <taxon>Bacteria</taxon>
        <taxon>Pseudomonadati</taxon>
        <taxon>Pseudomonadota</taxon>
        <taxon>Betaproteobacteria</taxon>
        <taxon>Burkholderiales</taxon>
        <taxon>Comamonadaceae</taxon>
        <taxon>Ramlibacter</taxon>
    </lineage>
</organism>
<gene>
    <name evidence="1" type="ORF">JJ685_10220</name>
</gene>
<sequence length="54" mass="6339">MRIDVALVQREIDAELAALHERMQRPGHVLHGLPAIATSLRDFVFRYSHYPERR</sequence>
<name>A0A936YYY6_9BURK</name>
<evidence type="ECO:0000313" key="1">
    <source>
        <dbReference type="EMBL" id="MBL0391513.1"/>
    </source>
</evidence>
<accession>A0A936YYY6</accession>
<comment type="caution">
    <text evidence="1">The sequence shown here is derived from an EMBL/GenBank/DDBJ whole genome shotgun (WGS) entry which is preliminary data.</text>
</comment>
<reference evidence="1 2" key="1">
    <citation type="journal article" date="2017" name="Int. J. Syst. Evol. Microbiol.">
        <title>Ramlibacter monticola sp. nov., isolated from forest soil.</title>
        <authorList>
            <person name="Chaudhary D.K."/>
            <person name="Kim J."/>
        </authorList>
    </citation>
    <scope>NUCLEOTIDE SEQUENCE [LARGE SCALE GENOMIC DNA]</scope>
    <source>
        <strain evidence="1 2">KACC 19175</strain>
    </source>
</reference>
<protein>
    <submittedName>
        <fullName evidence="1">Uncharacterized protein</fullName>
    </submittedName>
</protein>
<dbReference type="AlphaFoldDB" id="A0A936YYY6"/>
<dbReference type="EMBL" id="JAEQNE010000002">
    <property type="protein sequence ID" value="MBL0391513.1"/>
    <property type="molecule type" value="Genomic_DNA"/>
</dbReference>
<evidence type="ECO:0000313" key="2">
    <source>
        <dbReference type="Proteomes" id="UP000599109"/>
    </source>
</evidence>
<dbReference type="Proteomes" id="UP000599109">
    <property type="component" value="Unassembled WGS sequence"/>
</dbReference>
<proteinExistence type="predicted"/>
<keyword evidence="2" id="KW-1185">Reference proteome</keyword>
<dbReference type="RefSeq" id="WP_201674138.1">
    <property type="nucleotide sequence ID" value="NZ_JAEQNE010000002.1"/>
</dbReference>